<accession>A0A409Y7P1</accession>
<evidence type="ECO:0000313" key="2">
    <source>
        <dbReference type="EMBL" id="PPQ99030.1"/>
    </source>
</evidence>
<sequence>MRVSILWACISTVSATISLHHRIFHPDLPALSYIPRATVDLSTGQLTSEQDLPEHFAGFIEALQTVDNPENTLYQLALEHEYDTAEALWDFSSVRACYLAQATSQTIVLHFPSSNKAGPHALDYFLSPINHDGTCPLTNLGSTVSTVAALESFSKSISNLNTTILIRNPTIPPSPELRSPPAISAEGEVVKPPPEKSFIQKYWMYMVAFLLVVREYCRTFQICHLLTMDLYKVVAGPEEEAPKRQPVAPPE</sequence>
<dbReference type="OrthoDB" id="1894652at2759"/>
<reference evidence="2 3" key="1">
    <citation type="journal article" date="2018" name="Evol. Lett.">
        <title>Horizontal gene cluster transfer increased hallucinogenic mushroom diversity.</title>
        <authorList>
            <person name="Reynolds H.T."/>
            <person name="Vijayakumar V."/>
            <person name="Gluck-Thaler E."/>
            <person name="Korotkin H.B."/>
            <person name="Matheny P.B."/>
            <person name="Slot J.C."/>
        </authorList>
    </citation>
    <scope>NUCLEOTIDE SEQUENCE [LARGE SCALE GENOMIC DNA]</scope>
    <source>
        <strain evidence="2 3">2629</strain>
    </source>
</reference>
<keyword evidence="3" id="KW-1185">Reference proteome</keyword>
<feature type="chain" id="PRO_5019198459" description="ER membrane protein complex subunit 10" evidence="1">
    <location>
        <begin position="16"/>
        <end position="251"/>
    </location>
</feature>
<proteinExistence type="predicted"/>
<gene>
    <name evidence="2" type="ORF">CVT24_003590</name>
</gene>
<dbReference type="EMBL" id="NHTK01001370">
    <property type="protein sequence ID" value="PPQ99030.1"/>
    <property type="molecule type" value="Genomic_DNA"/>
</dbReference>
<dbReference type="Pfam" id="PF21203">
    <property type="entry name" value="ECM10"/>
    <property type="match status" value="1"/>
</dbReference>
<dbReference type="AlphaFoldDB" id="A0A409Y7P1"/>
<evidence type="ECO:0008006" key="4">
    <source>
        <dbReference type="Google" id="ProtNLM"/>
    </source>
</evidence>
<name>A0A409Y7P1_9AGAR</name>
<evidence type="ECO:0000313" key="3">
    <source>
        <dbReference type="Proteomes" id="UP000284842"/>
    </source>
</evidence>
<dbReference type="InParanoid" id="A0A409Y7P1"/>
<feature type="signal peptide" evidence="1">
    <location>
        <begin position="1"/>
        <end position="15"/>
    </location>
</feature>
<protein>
    <recommendedName>
        <fullName evidence="4">ER membrane protein complex subunit 10</fullName>
    </recommendedName>
</protein>
<dbReference type="STRING" id="181874.A0A409Y7P1"/>
<dbReference type="CDD" id="cd22209">
    <property type="entry name" value="EMC10"/>
    <property type="match status" value="1"/>
</dbReference>
<evidence type="ECO:0000256" key="1">
    <source>
        <dbReference type="SAM" id="SignalP"/>
    </source>
</evidence>
<comment type="caution">
    <text evidence="2">The sequence shown here is derived from an EMBL/GenBank/DDBJ whole genome shotgun (WGS) entry which is preliminary data.</text>
</comment>
<keyword evidence="1" id="KW-0732">Signal</keyword>
<organism evidence="2 3">
    <name type="scientific">Panaeolus cyanescens</name>
    <dbReference type="NCBI Taxonomy" id="181874"/>
    <lineage>
        <taxon>Eukaryota</taxon>
        <taxon>Fungi</taxon>
        <taxon>Dikarya</taxon>
        <taxon>Basidiomycota</taxon>
        <taxon>Agaricomycotina</taxon>
        <taxon>Agaricomycetes</taxon>
        <taxon>Agaricomycetidae</taxon>
        <taxon>Agaricales</taxon>
        <taxon>Agaricineae</taxon>
        <taxon>Galeropsidaceae</taxon>
        <taxon>Panaeolus</taxon>
    </lineage>
</organism>
<dbReference type="Proteomes" id="UP000284842">
    <property type="component" value="Unassembled WGS sequence"/>
</dbReference>